<dbReference type="PANTHER" id="PTHR28181">
    <property type="entry name" value="UPF0655 PROTEIN YCR015C"/>
    <property type="match status" value="1"/>
</dbReference>
<dbReference type="Gene3D" id="3.40.50.1000">
    <property type="entry name" value="HAD superfamily/HAD-like"/>
    <property type="match status" value="1"/>
</dbReference>
<dbReference type="InterPro" id="IPR036412">
    <property type="entry name" value="HAD-like_sf"/>
</dbReference>
<gene>
    <name evidence="1" type="ORF">D6D28_01300</name>
</gene>
<dbReference type="EMBL" id="QZAF01000024">
    <property type="protein sequence ID" value="THV76190.1"/>
    <property type="molecule type" value="Genomic_DNA"/>
</dbReference>
<dbReference type="PANTHER" id="PTHR28181:SF1">
    <property type="entry name" value="COLD TOLERANCE PROTEIN 1"/>
    <property type="match status" value="1"/>
</dbReference>
<accession>A0A4S8SY36</accession>
<dbReference type="InterPro" id="IPR050849">
    <property type="entry name" value="HAD-like_hydrolase_phosphatase"/>
</dbReference>
<evidence type="ECO:0000313" key="1">
    <source>
        <dbReference type="EMBL" id="THV76190.1"/>
    </source>
</evidence>
<protein>
    <recommendedName>
        <fullName evidence="3">HAD-like protein</fullName>
    </recommendedName>
</protein>
<sequence>MKMRLSIHLILDWDGTLTRKDTLSLVGQIAYHANPSKSPPPWSDFVTGYINDYTDHTSKYKPAVLGRKSLDQEQQWLASLAPIEHKSVQRVEASGIFKGVKTSHVDHVAKSAVQTGEIQLRSYWDTLLRGFLCHPSNKLSILSVNWSTRFIRQSLLAAAAETTCAETQSLTPHIEFMEINANEITGLDTPSGSDGTLSKDTVSGIRTSADKLSRMPASCQQCSSTPIPLAEVVKKKEHVVVYIGDSATDLEALLAADVGICIRDEVMGSSQRELADALERIGVKVRDISEGVLLQGTNKILYWTDGFEKVVEALEQICA</sequence>
<name>A0A4S8SY36_AURPU</name>
<reference evidence="1 2" key="1">
    <citation type="submission" date="2018-10" db="EMBL/GenBank/DDBJ databases">
        <title>Fifty Aureobasidium pullulans genomes reveal a recombining polyextremotolerant generalist.</title>
        <authorList>
            <person name="Gostincar C."/>
            <person name="Turk M."/>
            <person name="Zajc J."/>
            <person name="Gunde-Cimerman N."/>
        </authorList>
    </citation>
    <scope>NUCLEOTIDE SEQUENCE [LARGE SCALE GENOMIC DNA]</scope>
    <source>
        <strain evidence="1 2">EXF-11900</strain>
    </source>
</reference>
<proteinExistence type="predicted"/>
<dbReference type="InterPro" id="IPR023214">
    <property type="entry name" value="HAD_sf"/>
</dbReference>
<evidence type="ECO:0008006" key="3">
    <source>
        <dbReference type="Google" id="ProtNLM"/>
    </source>
</evidence>
<dbReference type="SUPFAM" id="SSF56784">
    <property type="entry name" value="HAD-like"/>
    <property type="match status" value="1"/>
</dbReference>
<dbReference type="AlphaFoldDB" id="A0A4S8SY36"/>
<comment type="caution">
    <text evidence="1">The sequence shown here is derived from an EMBL/GenBank/DDBJ whole genome shotgun (WGS) entry which is preliminary data.</text>
</comment>
<dbReference type="Proteomes" id="UP000304951">
    <property type="component" value="Unassembled WGS sequence"/>
</dbReference>
<organism evidence="1 2">
    <name type="scientific">Aureobasidium pullulans</name>
    <name type="common">Black yeast</name>
    <name type="synonym">Pullularia pullulans</name>
    <dbReference type="NCBI Taxonomy" id="5580"/>
    <lineage>
        <taxon>Eukaryota</taxon>
        <taxon>Fungi</taxon>
        <taxon>Dikarya</taxon>
        <taxon>Ascomycota</taxon>
        <taxon>Pezizomycotina</taxon>
        <taxon>Dothideomycetes</taxon>
        <taxon>Dothideomycetidae</taxon>
        <taxon>Dothideales</taxon>
        <taxon>Saccotheciaceae</taxon>
        <taxon>Aureobasidium</taxon>
    </lineage>
</organism>
<evidence type="ECO:0000313" key="2">
    <source>
        <dbReference type="Proteomes" id="UP000304951"/>
    </source>
</evidence>